<organism evidence="2 3">
    <name type="scientific">Candidatus Phosphoribacter hodrii</name>
    <dbReference type="NCBI Taxonomy" id="2953743"/>
    <lineage>
        <taxon>Bacteria</taxon>
        <taxon>Bacillati</taxon>
        <taxon>Actinomycetota</taxon>
        <taxon>Actinomycetes</taxon>
        <taxon>Micrococcales</taxon>
        <taxon>Dermatophilaceae</taxon>
        <taxon>Candidatus Phosphoribacter</taxon>
    </lineage>
</organism>
<evidence type="ECO:0000313" key="3">
    <source>
        <dbReference type="Proteomes" id="UP000726105"/>
    </source>
</evidence>
<dbReference type="AlphaFoldDB" id="A0A935IP84"/>
<protein>
    <submittedName>
        <fullName evidence="2">Terminase</fullName>
    </submittedName>
</protein>
<comment type="caution">
    <text evidence="2">The sequence shown here is derived from an EMBL/GenBank/DDBJ whole genome shotgun (WGS) entry which is preliminary data.</text>
</comment>
<dbReference type="Proteomes" id="UP000726105">
    <property type="component" value="Unassembled WGS sequence"/>
</dbReference>
<evidence type="ECO:0000313" key="2">
    <source>
        <dbReference type="EMBL" id="MBK7274835.1"/>
    </source>
</evidence>
<keyword evidence="1" id="KW-0472">Membrane</keyword>
<sequence>MTQRSKTESLTPRLSEYARTFTYPDGIVRTVWPRVEAKGRELGLGFDWWQQQAGTVILGYGADGRYVATVGGVGMSIPRQVGKTYFVLAMIVILCILFPGLQVVWTAHHLRTSTKTFTTLRGICRRKKVAPLVRSIRSANGEQQVEFSNGSTIMFGARAQGFGRGFDEIDIEVFDEAQILDTKALEDMVAATNQARHIHGALLLFMGTPPRKSDPSSEFRLRRSEAQAGEAHDAIWIEIGADPESDPNDQSQFPLMNPSFPLRTPLESLQRLRKNLKDPDSWNREGRGIWDPEVTGGALSHARWLTLADPHAERGSDVVFGVDLTGDRDVWIAVAWTRDDGATQVMLANEGRPVAAYSAVSECKRLTGEWGGTVASSAFGDDFEREGVPFEPVNGTEFAAACGLVEDAIKDSSVRHGNQSALNDGVKAAKWRPQTTSGERAFVLRDAPEVGPVAAVARALWALNNGKGGGFNVW</sequence>
<gene>
    <name evidence="2" type="ORF">IPI13_17405</name>
</gene>
<evidence type="ECO:0000256" key="1">
    <source>
        <dbReference type="SAM" id="Phobius"/>
    </source>
</evidence>
<feature type="transmembrane region" description="Helical" evidence="1">
    <location>
        <begin position="85"/>
        <end position="105"/>
    </location>
</feature>
<dbReference type="Gene3D" id="3.40.50.300">
    <property type="entry name" value="P-loop containing nucleotide triphosphate hydrolases"/>
    <property type="match status" value="1"/>
</dbReference>
<keyword evidence="1" id="KW-0812">Transmembrane</keyword>
<dbReference type="InterPro" id="IPR027417">
    <property type="entry name" value="P-loop_NTPase"/>
</dbReference>
<name>A0A935IP84_9MICO</name>
<keyword evidence="1" id="KW-1133">Transmembrane helix</keyword>
<reference evidence="2 3" key="1">
    <citation type="submission" date="2020-10" db="EMBL/GenBank/DDBJ databases">
        <title>Connecting structure to function with the recovery of over 1000 high-quality activated sludge metagenome-assembled genomes encoding full-length rRNA genes using long-read sequencing.</title>
        <authorList>
            <person name="Singleton C.M."/>
            <person name="Petriglieri F."/>
            <person name="Kristensen J.M."/>
            <person name="Kirkegaard R.H."/>
            <person name="Michaelsen T.Y."/>
            <person name="Andersen M.H."/>
            <person name="Karst S.M."/>
            <person name="Dueholm M.S."/>
            <person name="Nielsen P.H."/>
            <person name="Albertsen M."/>
        </authorList>
    </citation>
    <scope>NUCLEOTIDE SEQUENCE [LARGE SCALE GENOMIC DNA]</scope>
    <source>
        <strain evidence="2">Ega_18-Q3-R5-49_MAXAC.001</strain>
    </source>
</reference>
<accession>A0A935IP84</accession>
<proteinExistence type="predicted"/>
<dbReference type="EMBL" id="JADJIB010000013">
    <property type="protein sequence ID" value="MBK7274835.1"/>
    <property type="molecule type" value="Genomic_DNA"/>
</dbReference>